<accession>A0A8J7US07</accession>
<dbReference type="Pfam" id="PF00510">
    <property type="entry name" value="COX3"/>
    <property type="match status" value="1"/>
</dbReference>
<feature type="transmembrane region" description="Helical" evidence="7">
    <location>
        <begin position="198"/>
        <end position="217"/>
    </location>
</feature>
<dbReference type="GO" id="GO:0005886">
    <property type="term" value="C:plasma membrane"/>
    <property type="evidence" value="ECO:0007669"/>
    <property type="project" value="UniProtKB-SubCell"/>
</dbReference>
<dbReference type="PANTHER" id="PTHR11403">
    <property type="entry name" value="CYTOCHROME C OXIDASE SUBUNIT III"/>
    <property type="match status" value="1"/>
</dbReference>
<dbReference type="SUPFAM" id="SSF81452">
    <property type="entry name" value="Cytochrome c oxidase subunit III-like"/>
    <property type="match status" value="1"/>
</dbReference>
<dbReference type="GO" id="GO:0004129">
    <property type="term" value="F:cytochrome-c oxidase activity"/>
    <property type="evidence" value="ECO:0007669"/>
    <property type="project" value="InterPro"/>
</dbReference>
<name>A0A8J7US07_9BACT</name>
<dbReference type="EMBL" id="JAFIDN010000001">
    <property type="protein sequence ID" value="MBP3191076.1"/>
    <property type="molecule type" value="Genomic_DNA"/>
</dbReference>
<evidence type="ECO:0000256" key="5">
    <source>
        <dbReference type="ARBA" id="ARBA00023136"/>
    </source>
</evidence>
<keyword evidence="10" id="KW-1185">Reference proteome</keyword>
<evidence type="ECO:0000256" key="1">
    <source>
        <dbReference type="ARBA" id="ARBA00004141"/>
    </source>
</evidence>
<evidence type="ECO:0000256" key="3">
    <source>
        <dbReference type="ARBA" id="ARBA00022692"/>
    </source>
</evidence>
<reference evidence="9" key="1">
    <citation type="submission" date="2021-02" db="EMBL/GenBank/DDBJ databases">
        <title>Natronogracilivirga saccharolytica gen. nov. sp. nov. a new anaerobic, haloalkiliphilic carbohydrate-fermenting bacterium from soda lake and proposing of Cyclonatronumiaceae fam. nov. in the phylum Balneolaeota.</title>
        <authorList>
            <person name="Zhilina T.N."/>
            <person name="Sorokin D.Y."/>
            <person name="Zavarzina D.G."/>
            <person name="Toshchakov S.V."/>
            <person name="Kublanov I.V."/>
        </authorList>
    </citation>
    <scope>NUCLEOTIDE SEQUENCE</scope>
    <source>
        <strain evidence="9">Z-1702</strain>
    </source>
</reference>
<evidence type="ECO:0000256" key="2">
    <source>
        <dbReference type="ARBA" id="ARBA00010581"/>
    </source>
</evidence>
<dbReference type="InterPro" id="IPR000298">
    <property type="entry name" value="Cyt_c_oxidase-like_su3"/>
</dbReference>
<organism evidence="9 10">
    <name type="scientific">Natronogracilivirga saccharolytica</name>
    <dbReference type="NCBI Taxonomy" id="2812953"/>
    <lineage>
        <taxon>Bacteria</taxon>
        <taxon>Pseudomonadati</taxon>
        <taxon>Balneolota</taxon>
        <taxon>Balneolia</taxon>
        <taxon>Balneolales</taxon>
        <taxon>Cyclonatronaceae</taxon>
        <taxon>Natronogracilivirga</taxon>
    </lineage>
</organism>
<evidence type="ECO:0000256" key="6">
    <source>
        <dbReference type="RuleBase" id="RU003376"/>
    </source>
</evidence>
<feature type="transmembrane region" description="Helical" evidence="7">
    <location>
        <begin position="103"/>
        <end position="122"/>
    </location>
</feature>
<dbReference type="InterPro" id="IPR024791">
    <property type="entry name" value="Cyt_c/ubiquinol_Oxase_su3"/>
</dbReference>
<comment type="caution">
    <text evidence="9">The sequence shown here is derived from an EMBL/GenBank/DDBJ whole genome shotgun (WGS) entry which is preliminary data.</text>
</comment>
<sequence>MGNQSIATEKKSHLQHHFVDEDQQFESSKLGMWIFLATEILMFGGLFVAYIVYRSWHPDLFYQAAHELDVALGATNTVVLIASSLTIALAIRAVQLDKIKACINYLAATIALAATFMVIKYFEYMEKFEKGIFPGSAYSYDGISHEMAVNFFSIYYMMTGLHGIHVVIGMGLIGWMIIKAKKGSVHSGYYTPVENTGLFWHLVDIIWIFLFPLLYLIE</sequence>
<evidence type="ECO:0000313" key="9">
    <source>
        <dbReference type="EMBL" id="MBP3191076.1"/>
    </source>
</evidence>
<evidence type="ECO:0000313" key="10">
    <source>
        <dbReference type="Proteomes" id="UP000673975"/>
    </source>
</evidence>
<keyword evidence="4 7" id="KW-1133">Transmembrane helix</keyword>
<dbReference type="RefSeq" id="WP_210509315.1">
    <property type="nucleotide sequence ID" value="NZ_JAFIDN010000001.1"/>
</dbReference>
<feature type="transmembrane region" description="Helical" evidence="7">
    <location>
        <begin position="73"/>
        <end position="91"/>
    </location>
</feature>
<proteinExistence type="inferred from homology"/>
<dbReference type="InterPro" id="IPR035973">
    <property type="entry name" value="Cyt_c_oxidase_su3-like_sf"/>
</dbReference>
<feature type="domain" description="Heme-copper oxidase subunit III family profile" evidence="8">
    <location>
        <begin position="29"/>
        <end position="218"/>
    </location>
</feature>
<evidence type="ECO:0000256" key="4">
    <source>
        <dbReference type="ARBA" id="ARBA00022989"/>
    </source>
</evidence>
<dbReference type="PANTHER" id="PTHR11403:SF6">
    <property type="entry name" value="NITRIC OXIDE REDUCTASE SUBUNIT E"/>
    <property type="match status" value="1"/>
</dbReference>
<keyword evidence="5 7" id="KW-0472">Membrane</keyword>
<feature type="transmembrane region" description="Helical" evidence="7">
    <location>
        <begin position="154"/>
        <end position="178"/>
    </location>
</feature>
<protein>
    <submittedName>
        <fullName evidence="9">Cytochrome c oxidase subunit 3 family protein</fullName>
    </submittedName>
</protein>
<evidence type="ECO:0000259" key="8">
    <source>
        <dbReference type="PROSITE" id="PS50253"/>
    </source>
</evidence>
<keyword evidence="3 6" id="KW-0812">Transmembrane</keyword>
<gene>
    <name evidence="9" type="ORF">NATSA_00220</name>
</gene>
<feature type="transmembrane region" description="Helical" evidence="7">
    <location>
        <begin position="33"/>
        <end position="53"/>
    </location>
</feature>
<dbReference type="AlphaFoldDB" id="A0A8J7US07"/>
<comment type="subcellular location">
    <subcellularLocation>
        <location evidence="6">Cell membrane</location>
        <topology evidence="6">Multi-pass membrane protein</topology>
    </subcellularLocation>
    <subcellularLocation>
        <location evidence="1">Membrane</location>
        <topology evidence="1">Multi-pass membrane protein</topology>
    </subcellularLocation>
</comment>
<evidence type="ECO:0000256" key="7">
    <source>
        <dbReference type="SAM" id="Phobius"/>
    </source>
</evidence>
<comment type="similarity">
    <text evidence="2 6">Belongs to the cytochrome c oxidase subunit 3 family.</text>
</comment>
<dbReference type="Gene3D" id="1.20.120.80">
    <property type="entry name" value="Cytochrome c oxidase, subunit III, four-helix bundle"/>
    <property type="match status" value="1"/>
</dbReference>
<dbReference type="CDD" id="cd02862">
    <property type="entry name" value="NorE_like"/>
    <property type="match status" value="1"/>
</dbReference>
<dbReference type="InterPro" id="IPR013833">
    <property type="entry name" value="Cyt_c_oxidase_su3_a-hlx"/>
</dbReference>
<dbReference type="Proteomes" id="UP000673975">
    <property type="component" value="Unassembled WGS sequence"/>
</dbReference>
<dbReference type="PROSITE" id="PS50253">
    <property type="entry name" value="COX3"/>
    <property type="match status" value="1"/>
</dbReference>
<dbReference type="GO" id="GO:0019646">
    <property type="term" value="P:aerobic electron transport chain"/>
    <property type="evidence" value="ECO:0007669"/>
    <property type="project" value="InterPro"/>
</dbReference>